<dbReference type="InterPro" id="IPR013108">
    <property type="entry name" value="Amidohydro_3"/>
</dbReference>
<dbReference type="RefSeq" id="WP_123212706.1">
    <property type="nucleotide sequence ID" value="NZ_RJVO01000008.1"/>
</dbReference>
<protein>
    <recommendedName>
        <fullName evidence="1">Amidohydrolase 3 domain-containing protein</fullName>
    </recommendedName>
</protein>
<dbReference type="InterPro" id="IPR032466">
    <property type="entry name" value="Metal_Hydrolase"/>
</dbReference>
<dbReference type="PANTHER" id="PTHR22642">
    <property type="entry name" value="IMIDAZOLONEPROPIONASE"/>
    <property type="match status" value="1"/>
</dbReference>
<gene>
    <name evidence="2" type="ORF">ED208_14860</name>
</gene>
<organism evidence="2 3">
    <name type="scientific">Stagnimonas aquatica</name>
    <dbReference type="NCBI Taxonomy" id="2689987"/>
    <lineage>
        <taxon>Bacteria</taxon>
        <taxon>Pseudomonadati</taxon>
        <taxon>Pseudomonadota</taxon>
        <taxon>Gammaproteobacteria</taxon>
        <taxon>Nevskiales</taxon>
        <taxon>Nevskiaceae</taxon>
        <taxon>Stagnimonas</taxon>
    </lineage>
</organism>
<dbReference type="InterPro" id="IPR011059">
    <property type="entry name" value="Metal-dep_hydrolase_composite"/>
</dbReference>
<proteinExistence type="predicted"/>
<dbReference type="Proteomes" id="UP000282106">
    <property type="component" value="Unassembled WGS sequence"/>
</dbReference>
<dbReference type="EMBL" id="RJVO01000008">
    <property type="protein sequence ID" value="ROH86717.1"/>
    <property type="molecule type" value="Genomic_DNA"/>
</dbReference>
<name>A0A3N0V1P3_9GAMM</name>
<sequence length="474" mass="50870">MLIREAELPGGVIADLRIAAGRIAEIAPRLARRGADEPLIEAQGGALLPGLHDHHLHLYALAAALDSLPCGPPQVHSAEELGARLRARARELAPGEWLRGVGYHESVAGELDRDALDALLPGVPLRIQQRSGRLWLLNSAALAELESASGDDPLERVGGRTTGRLYDADDWLRSRLPRRPLSLARASRLLASHGVTGVTDTTPQNDLAAAEGFAAAQARGELLQNLMLMGDTSLDALQDRPGLLRGARKFHLHDHELPDFEALCADIRASHRAGRATAFHCVSRTDLVFALGALREAGVRAGDRIEHASVLPPELLEEVAELRLTVVTQPNFIAERGDAYLREVAAEDRPWLYRLRGLLNAGIPLAAGSDAPFGEPDPWRAMRAAMERRTRAGRVMAADEALDADQALALFTTAPTAPGGPPRRLAPGSVADLCLLEIPWSAWRRAGLETPRVRLSLRGGLVIHAAEANVAGAA</sequence>
<dbReference type="Gene3D" id="3.20.20.140">
    <property type="entry name" value="Metal-dependent hydrolases"/>
    <property type="match status" value="2"/>
</dbReference>
<dbReference type="AlphaFoldDB" id="A0A3N0V1P3"/>
<reference evidence="2 3" key="1">
    <citation type="submission" date="2018-10" db="EMBL/GenBank/DDBJ databases">
        <authorList>
            <person name="Chen W.-M."/>
        </authorList>
    </citation>
    <scope>NUCLEOTIDE SEQUENCE [LARGE SCALE GENOMIC DNA]</scope>
    <source>
        <strain evidence="2 3">THS-13</strain>
    </source>
</reference>
<dbReference type="Pfam" id="PF07969">
    <property type="entry name" value="Amidohydro_3"/>
    <property type="match status" value="1"/>
</dbReference>
<evidence type="ECO:0000313" key="2">
    <source>
        <dbReference type="EMBL" id="ROH86717.1"/>
    </source>
</evidence>
<accession>A0A3N0V1P3</accession>
<dbReference type="SUPFAM" id="SSF51556">
    <property type="entry name" value="Metallo-dependent hydrolases"/>
    <property type="match status" value="1"/>
</dbReference>
<dbReference type="SUPFAM" id="SSF51338">
    <property type="entry name" value="Composite domain of metallo-dependent hydrolases"/>
    <property type="match status" value="1"/>
</dbReference>
<evidence type="ECO:0000313" key="3">
    <source>
        <dbReference type="Proteomes" id="UP000282106"/>
    </source>
</evidence>
<keyword evidence="3" id="KW-1185">Reference proteome</keyword>
<dbReference type="InParanoid" id="A0A3N0V1P3"/>
<dbReference type="GO" id="GO:0016810">
    <property type="term" value="F:hydrolase activity, acting on carbon-nitrogen (but not peptide) bonds"/>
    <property type="evidence" value="ECO:0007669"/>
    <property type="project" value="InterPro"/>
</dbReference>
<dbReference type="Gene3D" id="2.30.40.10">
    <property type="entry name" value="Urease, subunit C, domain 1"/>
    <property type="match status" value="1"/>
</dbReference>
<evidence type="ECO:0000259" key="1">
    <source>
        <dbReference type="Pfam" id="PF07969"/>
    </source>
</evidence>
<dbReference type="PANTHER" id="PTHR22642:SF2">
    <property type="entry name" value="PROTEIN LONG AFTER FAR-RED 3"/>
    <property type="match status" value="1"/>
</dbReference>
<feature type="domain" description="Amidohydrolase 3" evidence="1">
    <location>
        <begin position="40"/>
        <end position="462"/>
    </location>
</feature>
<comment type="caution">
    <text evidence="2">The sequence shown here is derived from an EMBL/GenBank/DDBJ whole genome shotgun (WGS) entry which is preliminary data.</text>
</comment>
<dbReference type="Gene3D" id="3.10.310.70">
    <property type="match status" value="1"/>
</dbReference>